<organism evidence="2 3">
    <name type="scientific">Chromohalobacter israelensis (strain ATCC BAA-138 / DSM 3043 / CIP 106854 / NCIMB 13768 / 1H11)</name>
    <name type="common">Chromohalobacter salexigens</name>
    <dbReference type="NCBI Taxonomy" id="290398"/>
    <lineage>
        <taxon>Bacteria</taxon>
        <taxon>Pseudomonadati</taxon>
        <taxon>Pseudomonadota</taxon>
        <taxon>Gammaproteobacteria</taxon>
        <taxon>Oceanospirillales</taxon>
        <taxon>Halomonadaceae</taxon>
        <taxon>Chromohalobacter</taxon>
    </lineage>
</organism>
<proteinExistence type="predicted"/>
<protein>
    <submittedName>
        <fullName evidence="2">Membrane protein-like protein</fullName>
    </submittedName>
</protein>
<feature type="transmembrane region" description="Helical" evidence="1">
    <location>
        <begin position="20"/>
        <end position="47"/>
    </location>
</feature>
<keyword evidence="1" id="KW-0812">Transmembrane</keyword>
<evidence type="ECO:0000313" key="3">
    <source>
        <dbReference type="Proteomes" id="UP000000239"/>
    </source>
</evidence>
<sequence>MQEDTSPIERDPQGPADGKIALIIYVLILAGFAVGITPLIGVVMAYVYRGNGPVWLDAHYRYQIRTFWIGVLYFVLASVLSLIAVGFVLYVLLAIWVVVRCVKGFQALNEHRAPANVDSWLW</sequence>
<reference evidence="2 3" key="1">
    <citation type="journal article" date="2011" name="Stand. Genomic Sci.">
        <title>Complete genome sequence of the halophilic and highly halotolerant Chromohalobacter salexigens type strain (1H11(T)).</title>
        <authorList>
            <person name="Copeland A."/>
            <person name="O'Connor K."/>
            <person name="Lucas S."/>
            <person name="Lapidus A."/>
            <person name="Berry K.W."/>
            <person name="Detter J.C."/>
            <person name="Del Rio T.G."/>
            <person name="Hammon N."/>
            <person name="Dalin E."/>
            <person name="Tice H."/>
            <person name="Pitluck S."/>
            <person name="Bruce D."/>
            <person name="Goodwin L."/>
            <person name="Han C."/>
            <person name="Tapia R."/>
            <person name="Saunders E."/>
            <person name="Schmutz J."/>
            <person name="Brettin T."/>
            <person name="Larimer F."/>
            <person name="Land M."/>
            <person name="Hauser L."/>
            <person name="Vargas C."/>
            <person name="Nieto J.J."/>
            <person name="Kyrpides N.C."/>
            <person name="Ivanova N."/>
            <person name="Goker M."/>
            <person name="Klenk H.P."/>
            <person name="Csonka L.N."/>
            <person name="Woyke T."/>
        </authorList>
    </citation>
    <scope>NUCLEOTIDE SEQUENCE [LARGE SCALE GENOMIC DNA]</scope>
    <source>
        <strain evidence="3">ATCC BAA-138 / DSM 3043 / CIP 106854 / NCIMB 13768 / 1H11</strain>
    </source>
</reference>
<dbReference type="HOGENOM" id="CLU_129294_2_0_6"/>
<dbReference type="GeneID" id="95333718"/>
<evidence type="ECO:0000256" key="1">
    <source>
        <dbReference type="SAM" id="Phobius"/>
    </source>
</evidence>
<dbReference type="EMBL" id="CP000285">
    <property type="protein sequence ID" value="ABE58320.1"/>
    <property type="molecule type" value="Genomic_DNA"/>
</dbReference>
<dbReference type="RefSeq" id="WP_011506266.1">
    <property type="nucleotide sequence ID" value="NC_007963.1"/>
</dbReference>
<dbReference type="STRING" id="290398.Csal_0963"/>
<keyword evidence="1" id="KW-1133">Transmembrane helix</keyword>
<gene>
    <name evidence="2" type="ordered locus">Csal_0963</name>
</gene>
<dbReference type="OrthoDB" id="5405464at2"/>
<name>Q1QYY8_CHRI1</name>
<dbReference type="KEGG" id="csa:Csal_0963"/>
<dbReference type="Proteomes" id="UP000000239">
    <property type="component" value="Chromosome"/>
</dbReference>
<feature type="transmembrane region" description="Helical" evidence="1">
    <location>
        <begin position="67"/>
        <end position="99"/>
    </location>
</feature>
<keyword evidence="3" id="KW-1185">Reference proteome</keyword>
<accession>Q1QYY8</accession>
<dbReference type="AlphaFoldDB" id="Q1QYY8"/>
<evidence type="ECO:0000313" key="2">
    <source>
        <dbReference type="EMBL" id="ABE58320.1"/>
    </source>
</evidence>
<dbReference type="eggNOG" id="COG3671">
    <property type="taxonomic scope" value="Bacteria"/>
</dbReference>
<keyword evidence="1" id="KW-0472">Membrane</keyword>